<dbReference type="PANTHER" id="PTHR11136:SF0">
    <property type="entry name" value="DIHYDROFOLATE SYNTHETASE-RELATED"/>
    <property type="match status" value="1"/>
</dbReference>
<dbReference type="GO" id="GO:0004326">
    <property type="term" value="F:tetrahydrofolylpolyglutamate synthase activity"/>
    <property type="evidence" value="ECO:0007669"/>
    <property type="project" value="InterPro"/>
</dbReference>
<gene>
    <name evidence="8" type="ORF">B0J11DRAFT_124607</name>
</gene>
<dbReference type="Proteomes" id="UP000700596">
    <property type="component" value="Unassembled WGS sequence"/>
</dbReference>
<keyword evidence="9" id="KW-1185">Reference proteome</keyword>
<dbReference type="GO" id="GO:0046872">
    <property type="term" value="F:metal ion binding"/>
    <property type="evidence" value="ECO:0007669"/>
    <property type="project" value="UniProtKB-KW"/>
</dbReference>
<dbReference type="NCBIfam" id="TIGR01499">
    <property type="entry name" value="folC"/>
    <property type="match status" value="1"/>
</dbReference>
<feature type="compositionally biased region" description="Polar residues" evidence="7">
    <location>
        <begin position="506"/>
        <end position="518"/>
    </location>
</feature>
<dbReference type="PROSITE" id="PS01012">
    <property type="entry name" value="FOLYLPOLYGLU_SYNT_2"/>
    <property type="match status" value="1"/>
</dbReference>
<proteinExistence type="inferred from homology"/>
<keyword evidence="6" id="KW-0460">Magnesium</keyword>
<evidence type="ECO:0000313" key="9">
    <source>
        <dbReference type="Proteomes" id="UP000700596"/>
    </source>
</evidence>
<keyword evidence="5" id="KW-0067">ATP-binding</keyword>
<protein>
    <submittedName>
        <fullName evidence="8">Mur ligase</fullName>
    </submittedName>
</protein>
<dbReference type="GO" id="GO:0005739">
    <property type="term" value="C:mitochondrion"/>
    <property type="evidence" value="ECO:0007669"/>
    <property type="project" value="TreeGrafter"/>
</dbReference>
<evidence type="ECO:0000256" key="2">
    <source>
        <dbReference type="ARBA" id="ARBA00022598"/>
    </source>
</evidence>
<dbReference type="SUPFAM" id="SSF53623">
    <property type="entry name" value="MurD-like peptide ligases, catalytic domain"/>
    <property type="match status" value="1"/>
</dbReference>
<evidence type="ECO:0000256" key="3">
    <source>
        <dbReference type="ARBA" id="ARBA00022723"/>
    </source>
</evidence>
<evidence type="ECO:0000256" key="7">
    <source>
        <dbReference type="SAM" id="MobiDB-lite"/>
    </source>
</evidence>
<dbReference type="InterPro" id="IPR001645">
    <property type="entry name" value="Folylpolyglutamate_synth"/>
</dbReference>
<dbReference type="PANTHER" id="PTHR11136">
    <property type="entry name" value="FOLYLPOLYGLUTAMATE SYNTHASE-RELATED"/>
    <property type="match status" value="1"/>
</dbReference>
<evidence type="ECO:0000313" key="8">
    <source>
        <dbReference type="EMBL" id="KAH7115140.1"/>
    </source>
</evidence>
<dbReference type="Gene3D" id="3.90.190.20">
    <property type="entry name" value="Mur ligase, C-terminal domain"/>
    <property type="match status" value="1"/>
</dbReference>
<accession>A0A9P9D7I5</accession>
<feature type="region of interest" description="Disordered" evidence="7">
    <location>
        <begin position="506"/>
        <end position="552"/>
    </location>
</feature>
<evidence type="ECO:0000256" key="6">
    <source>
        <dbReference type="ARBA" id="ARBA00022842"/>
    </source>
</evidence>
<dbReference type="GO" id="GO:0008841">
    <property type="term" value="F:dihydrofolate synthase activity"/>
    <property type="evidence" value="ECO:0007669"/>
    <property type="project" value="TreeGrafter"/>
</dbReference>
<dbReference type="AlphaFoldDB" id="A0A9P9D7I5"/>
<dbReference type="GO" id="GO:0005829">
    <property type="term" value="C:cytosol"/>
    <property type="evidence" value="ECO:0007669"/>
    <property type="project" value="TreeGrafter"/>
</dbReference>
<comment type="similarity">
    <text evidence="1">Belongs to the folylpolyglutamate synthase family.</text>
</comment>
<name>A0A9P9D7I5_9PLEO</name>
<sequence length="572" mass="63930">MIQPGLERISLLLKDSKFPWKSIHVAGTNGKGSICAHASRLLASRSVRVGTFTSPHLVHRWDCIQINGAPVHPTFFKRIEGQINSINRQNDIKASEFELLTATAFHIFNEAKIDVGVVEVGMGGRFDATNVLNNQVVSVISKIARDHEAFLGSTIEEITRHKAGILRPNIPYLVNPSNEWNVHQVIQDVAEEIGAGPIIHSDTPELDMVWNSAIWIKYTRNLLPFQLDNLVLAYLAAVEAFKSLGYGDETWRVQKLVPALTSHSSPLPGRLQKITVPLIFGPSKKILIDGAHNNDSAKSLRQWVDKFTRRDEAEGANNVQPPADGWPVTWVVAMSDTKDIESLLVPLLRDGDTIVTTSFGPVDGMPWVRSMDPEKIRTAAKRLHSNMAAFAMPKPGVHRALIAAKLLSPKNNPIILAGSLYLVGEFLRERNHDTNIDVAALRKEEQERIGQAFTPGTYPEEDVNSKDVERANIEETEPTMEDPSNPDLTELEELQEEMRRLNQQLAQLESESRGSISQKETKGRPFVSRQALQAGKRHRVDKSSNRNIRQISEDLDKVRKSLDDFLVSSPRR</sequence>
<dbReference type="OrthoDB" id="5212574at2759"/>
<reference evidence="8" key="1">
    <citation type="journal article" date="2021" name="Nat. Commun.">
        <title>Genetic determinants of endophytism in the Arabidopsis root mycobiome.</title>
        <authorList>
            <person name="Mesny F."/>
            <person name="Miyauchi S."/>
            <person name="Thiergart T."/>
            <person name="Pickel B."/>
            <person name="Atanasova L."/>
            <person name="Karlsson M."/>
            <person name="Huettel B."/>
            <person name="Barry K.W."/>
            <person name="Haridas S."/>
            <person name="Chen C."/>
            <person name="Bauer D."/>
            <person name="Andreopoulos W."/>
            <person name="Pangilinan J."/>
            <person name="LaButti K."/>
            <person name="Riley R."/>
            <person name="Lipzen A."/>
            <person name="Clum A."/>
            <person name="Drula E."/>
            <person name="Henrissat B."/>
            <person name="Kohler A."/>
            <person name="Grigoriev I.V."/>
            <person name="Martin F.M."/>
            <person name="Hacquard S."/>
        </authorList>
    </citation>
    <scope>NUCLEOTIDE SEQUENCE</scope>
    <source>
        <strain evidence="8">MPI-CAGE-CH-0243</strain>
    </source>
</reference>
<dbReference type="InterPro" id="IPR036565">
    <property type="entry name" value="Mur-like_cat_sf"/>
</dbReference>
<dbReference type="Gene3D" id="3.40.1190.10">
    <property type="entry name" value="Mur-like, catalytic domain"/>
    <property type="match status" value="1"/>
</dbReference>
<organism evidence="8 9">
    <name type="scientific">Dendryphion nanum</name>
    <dbReference type="NCBI Taxonomy" id="256645"/>
    <lineage>
        <taxon>Eukaryota</taxon>
        <taxon>Fungi</taxon>
        <taxon>Dikarya</taxon>
        <taxon>Ascomycota</taxon>
        <taxon>Pezizomycotina</taxon>
        <taxon>Dothideomycetes</taxon>
        <taxon>Pleosporomycetidae</taxon>
        <taxon>Pleosporales</taxon>
        <taxon>Torulaceae</taxon>
        <taxon>Dendryphion</taxon>
    </lineage>
</organism>
<keyword evidence="2 8" id="KW-0436">Ligase</keyword>
<evidence type="ECO:0000256" key="4">
    <source>
        <dbReference type="ARBA" id="ARBA00022741"/>
    </source>
</evidence>
<dbReference type="GO" id="GO:0005524">
    <property type="term" value="F:ATP binding"/>
    <property type="evidence" value="ECO:0007669"/>
    <property type="project" value="UniProtKB-KW"/>
</dbReference>
<comment type="caution">
    <text evidence="8">The sequence shown here is derived from an EMBL/GenBank/DDBJ whole genome shotgun (WGS) entry which is preliminary data.</text>
</comment>
<evidence type="ECO:0000256" key="5">
    <source>
        <dbReference type="ARBA" id="ARBA00022840"/>
    </source>
</evidence>
<keyword evidence="4" id="KW-0547">Nucleotide-binding</keyword>
<dbReference type="InterPro" id="IPR036615">
    <property type="entry name" value="Mur_ligase_C_dom_sf"/>
</dbReference>
<dbReference type="InterPro" id="IPR018109">
    <property type="entry name" value="Folylpolyglutamate_synth_CS"/>
</dbReference>
<evidence type="ECO:0000256" key="1">
    <source>
        <dbReference type="ARBA" id="ARBA00008276"/>
    </source>
</evidence>
<dbReference type="EMBL" id="JAGMWT010000016">
    <property type="protein sequence ID" value="KAH7115140.1"/>
    <property type="molecule type" value="Genomic_DNA"/>
</dbReference>
<keyword evidence="3" id="KW-0479">Metal-binding</keyword>
<dbReference type="SUPFAM" id="SSF53244">
    <property type="entry name" value="MurD-like peptide ligases, peptide-binding domain"/>
    <property type="match status" value="1"/>
</dbReference>